<sequence>MGGGQVCPVDHFIPNKGDRFDPSGGWVTFVRLSFLLPHLWPPPSKHLRSRITISFEASLAGENVSFFYFVDLPSSSSCYFSLFFTRKKLDFGGLNYPSKQLIAGGPEAVKRNRSKNKFLPRERIDRLLDPGASFLELSQYRKIEIIPANSASEKKDINNNDQNPSEDIVVYIYVHESNLTKEGVQNNMGYSSVRVANLILNYIFG</sequence>
<accession>A0A978UE61</accession>
<dbReference type="EMBL" id="JAEACU010000012">
    <property type="protein sequence ID" value="KAH7513054.1"/>
    <property type="molecule type" value="Genomic_DNA"/>
</dbReference>
<reference evidence="1" key="1">
    <citation type="journal article" date="2021" name="Front. Plant Sci.">
        <title>Chromosome-Scale Genome Assembly for Chinese Sour Jujube and Insights Into Its Genome Evolution and Domestication Signature.</title>
        <authorList>
            <person name="Shen L.-Y."/>
            <person name="Luo H."/>
            <person name="Wang X.-L."/>
            <person name="Wang X.-M."/>
            <person name="Qiu X.-J."/>
            <person name="Liu H."/>
            <person name="Zhou S.-S."/>
            <person name="Jia K.-H."/>
            <person name="Nie S."/>
            <person name="Bao Y.-T."/>
            <person name="Zhang R.-G."/>
            <person name="Yun Q.-Z."/>
            <person name="Chai Y.-H."/>
            <person name="Lu J.-Y."/>
            <person name="Li Y."/>
            <person name="Zhao S.-W."/>
            <person name="Mao J.-F."/>
            <person name="Jia S.-G."/>
            <person name="Mao Y.-M."/>
        </authorList>
    </citation>
    <scope>NUCLEOTIDE SEQUENCE</scope>
    <source>
        <strain evidence="1">AT0</strain>
        <tissue evidence="1">Leaf</tissue>
    </source>
</reference>
<dbReference type="InterPro" id="IPR029045">
    <property type="entry name" value="ClpP/crotonase-like_dom_sf"/>
</dbReference>
<evidence type="ECO:0000313" key="2">
    <source>
        <dbReference type="Proteomes" id="UP000813462"/>
    </source>
</evidence>
<organism evidence="1 2">
    <name type="scientific">Ziziphus jujuba var. spinosa</name>
    <dbReference type="NCBI Taxonomy" id="714518"/>
    <lineage>
        <taxon>Eukaryota</taxon>
        <taxon>Viridiplantae</taxon>
        <taxon>Streptophyta</taxon>
        <taxon>Embryophyta</taxon>
        <taxon>Tracheophyta</taxon>
        <taxon>Spermatophyta</taxon>
        <taxon>Magnoliopsida</taxon>
        <taxon>eudicotyledons</taxon>
        <taxon>Gunneridae</taxon>
        <taxon>Pentapetalae</taxon>
        <taxon>rosids</taxon>
        <taxon>fabids</taxon>
        <taxon>Rosales</taxon>
        <taxon>Rhamnaceae</taxon>
        <taxon>Paliureae</taxon>
        <taxon>Ziziphus</taxon>
    </lineage>
</organism>
<dbReference type="SUPFAM" id="SSF52096">
    <property type="entry name" value="ClpP/crotonase"/>
    <property type="match status" value="1"/>
</dbReference>
<dbReference type="Gene3D" id="3.90.226.10">
    <property type="entry name" value="2-enoyl-CoA Hydratase, Chain A, domain 1"/>
    <property type="match status" value="1"/>
</dbReference>
<proteinExistence type="predicted"/>
<name>A0A978UE61_ZIZJJ</name>
<dbReference type="AlphaFoldDB" id="A0A978UE61"/>
<comment type="caution">
    <text evidence="1">The sequence shown here is derived from an EMBL/GenBank/DDBJ whole genome shotgun (WGS) entry which is preliminary data.</text>
</comment>
<dbReference type="Proteomes" id="UP000813462">
    <property type="component" value="Unassembled WGS sequence"/>
</dbReference>
<gene>
    <name evidence="1" type="ORF">FEM48_Zijuj12G0155600</name>
</gene>
<protein>
    <submittedName>
        <fullName evidence="1">Uncharacterized protein</fullName>
    </submittedName>
</protein>
<evidence type="ECO:0000313" key="1">
    <source>
        <dbReference type="EMBL" id="KAH7513054.1"/>
    </source>
</evidence>